<evidence type="ECO:0000313" key="2">
    <source>
        <dbReference type="Proteomes" id="UP000195602"/>
    </source>
</evidence>
<proteinExistence type="predicted"/>
<evidence type="ECO:0000313" key="1">
    <source>
        <dbReference type="EMBL" id="OVF08175.1"/>
    </source>
</evidence>
<name>A0AA91PZK3_CLALS</name>
<accession>A0AA91PZK3</accession>
<sequence length="63" mass="7290">MERQNPYKELETALVRMKNPLTTLTAIHHDFVLQNVESVNSIRSMRSFRKSLEGALESKTTQN</sequence>
<dbReference type="KEGG" id="clus:A9F13_09g01023"/>
<organism evidence="1 2">
    <name type="scientific">Clavispora lusitaniae</name>
    <name type="common">Candida lusitaniae</name>
    <dbReference type="NCBI Taxonomy" id="36911"/>
    <lineage>
        <taxon>Eukaryota</taxon>
        <taxon>Fungi</taxon>
        <taxon>Dikarya</taxon>
        <taxon>Ascomycota</taxon>
        <taxon>Saccharomycotina</taxon>
        <taxon>Pichiomycetes</taxon>
        <taxon>Metschnikowiaceae</taxon>
        <taxon>Clavispora</taxon>
    </lineage>
</organism>
<reference evidence="1 2" key="1">
    <citation type="submission" date="2017-04" db="EMBL/GenBank/DDBJ databases">
        <title>Draft genome of the yeast Clavispora lusitaniae type strain CBS 6936.</title>
        <authorList>
            <person name="Durrens P."/>
            <person name="Klopp C."/>
            <person name="Biteau N."/>
            <person name="Fitton-Ouhabi V."/>
            <person name="Dementhon K."/>
            <person name="Accoceberry I."/>
            <person name="Sherman D.J."/>
            <person name="Noel T."/>
        </authorList>
    </citation>
    <scope>NUCLEOTIDE SEQUENCE [LARGE SCALE GENOMIC DNA]</scope>
    <source>
        <strain evidence="1 2">CBS 6936</strain>
    </source>
</reference>
<dbReference type="EMBL" id="LYUB02000009">
    <property type="protein sequence ID" value="OVF08175.1"/>
    <property type="molecule type" value="Genomic_DNA"/>
</dbReference>
<dbReference type="Proteomes" id="UP000195602">
    <property type="component" value="Unassembled WGS sequence"/>
</dbReference>
<gene>
    <name evidence="1" type="ORF">A9F13_09g01023</name>
</gene>
<dbReference type="AlphaFoldDB" id="A0AA91PZK3"/>
<comment type="caution">
    <text evidence="1">The sequence shown here is derived from an EMBL/GenBank/DDBJ whole genome shotgun (WGS) entry which is preliminary data.</text>
</comment>
<protein>
    <submittedName>
        <fullName evidence="1">Uncharacterized protein</fullName>
    </submittedName>
</protein>